<keyword evidence="4 12" id="KW-0336">GPI-anchor</keyword>
<feature type="signal peptide" evidence="12">
    <location>
        <begin position="1"/>
        <end position="23"/>
    </location>
</feature>
<dbReference type="AlphaFoldDB" id="A0A4Y9Z8P9"/>
<feature type="compositionally biased region" description="Basic and acidic residues" evidence="13">
    <location>
        <begin position="818"/>
        <end position="841"/>
    </location>
</feature>
<evidence type="ECO:0000256" key="9">
    <source>
        <dbReference type="ARBA" id="ARBA00023288"/>
    </source>
</evidence>
<protein>
    <recommendedName>
        <fullName evidence="12">1,3-beta-glucanosyltransferase</fullName>
        <ecNumber evidence="12">2.4.1.-</ecNumber>
    </recommendedName>
</protein>
<dbReference type="Gene3D" id="4.10.60.10">
    <property type="entry name" value="Zinc finger, CCHC-type"/>
    <property type="match status" value="1"/>
</dbReference>
<feature type="compositionally biased region" description="Pro residues" evidence="13">
    <location>
        <begin position="845"/>
        <end position="854"/>
    </location>
</feature>
<dbReference type="InterPro" id="IPR017853">
    <property type="entry name" value="GH"/>
</dbReference>
<feature type="domain" description="RRM" evidence="14">
    <location>
        <begin position="687"/>
        <end position="757"/>
    </location>
</feature>
<sequence length="1089" mass="116403">MFNLRPLVATLAVVATLSSGVQAIGKISRSGRYLYNADGSRFYIKGVAYQEQGTISTDPNNPFSEPTNFIDPLANDTACARDVPFLQQLGVNTIRAYSVNSSLNHDSCMQALSNAGIYTIIDLTLPVNGSIDRASPAWTTNLLDLYIGTINAFAKYDNVLAYNVGNEVVTATNATAALTYVKAAARDTKAYLNSKSSNILVGYAAIDGDDSFLDPLANYLSCDASGQNSGSNAIDIFGLNNYEWCGNSTFQQSYAGKTADFANYNVVAYFSEFGCNNPSPRVWTEVAALLSSQMSPVWSGGLAFSYFPAESDQGEFGMVTISADGTTVTTSTDFNNLKSQYGQASGPNSPSQSSAGSSSYPNCPASNSSLLVSTTLPPTPNDAACQCLQNNLSCQFTPKTSNTSAIVGNLLDTACSLIGTAGGNCNAISGNGSSGQYGAVSACDPSVKLSFVMSQYYEATNRNAQSCDFSGNATVNSNAPSSVSAANSVASSCLASATGTSVPTAPASASGSSSSGTSGQQGGKSSNTANAATSYVLGDARGLIGVAVSFAVMLGSGFWVLIYQPRNVIMDVAHRPSECEKSFRTGVWIGASRFLITLDHHGGLSSSCRTWRPSPHEKWANLEDQQPDSMGPAGDISANNGAPVSDDRERAGNDSGNPEYARSSGPGDGVSGKLGPPAYREKQIKPNKVYIGGLPENTRQEDLQNCFGKIGNITNIELKVGYGFVEFDSREAAEESVAKYNEGFFMGNKIRVEISRGGGRYAKYSGDPGACFKCGQMGHWARECGNHSVQSDRRSAHGGDQPLIDRIQPSRDYAPPHPPRDYPYRDDYPPGRYPPSRDSRYSYDYPPPRRPVSPPRDYRDYPPPPPRRGEPDDYRMRGPPPPPPPPRYESRAGYYPPEDLPGYARGYPAPPPRDYDRYDRRAPPGDRYAYHAPPPRARTPPPAAPPSRARDDFERPATRRSDGRATTQPLSSPAHSRHRASSPPAPPSPSKNKGKGKGKGKPPSRGLQAEPTQSELQAREEIRSLKAQLARAQTMQVSMNNLGSGDGRGGLYSRSAVPAPVHRRGASLANPNKKARKYQAVEFASDSDE</sequence>
<dbReference type="GO" id="GO:0005886">
    <property type="term" value="C:plasma membrane"/>
    <property type="evidence" value="ECO:0007669"/>
    <property type="project" value="UniProtKB-SubCell"/>
</dbReference>
<evidence type="ECO:0000256" key="13">
    <source>
        <dbReference type="SAM" id="MobiDB-lite"/>
    </source>
</evidence>
<dbReference type="InterPro" id="IPR000504">
    <property type="entry name" value="RRM_dom"/>
</dbReference>
<accession>A0A4Y9Z8P9</accession>
<evidence type="ECO:0000256" key="7">
    <source>
        <dbReference type="ARBA" id="ARBA00023157"/>
    </source>
</evidence>
<dbReference type="Pfam" id="PF03198">
    <property type="entry name" value="Glyco_hydro_72"/>
    <property type="match status" value="1"/>
</dbReference>
<feature type="compositionally biased region" description="Pro residues" evidence="13">
    <location>
        <begin position="878"/>
        <end position="887"/>
    </location>
</feature>
<feature type="compositionally biased region" description="Basic and acidic residues" evidence="13">
    <location>
        <begin position="948"/>
        <end position="963"/>
    </location>
</feature>
<dbReference type="SMART" id="SM00343">
    <property type="entry name" value="ZnF_C2HC"/>
    <property type="match status" value="1"/>
</dbReference>
<dbReference type="GO" id="GO:0098552">
    <property type="term" value="C:side of membrane"/>
    <property type="evidence" value="ECO:0007669"/>
    <property type="project" value="UniProtKB-KW"/>
</dbReference>
<dbReference type="GO" id="GO:0071970">
    <property type="term" value="P:fungal-type cell wall (1-&gt;3)-beta-D-glucan biosynthetic process"/>
    <property type="evidence" value="ECO:0007669"/>
    <property type="project" value="TreeGrafter"/>
</dbReference>
<dbReference type="GO" id="GO:0008270">
    <property type="term" value="F:zinc ion binding"/>
    <property type="evidence" value="ECO:0007669"/>
    <property type="project" value="UniProtKB-KW"/>
</dbReference>
<feature type="region of interest" description="Disordered" evidence="13">
    <location>
        <begin position="621"/>
        <end position="679"/>
    </location>
</feature>
<evidence type="ECO:0000256" key="5">
    <source>
        <dbReference type="ARBA" id="ARBA00022729"/>
    </source>
</evidence>
<dbReference type="Gene3D" id="3.30.70.330">
    <property type="match status" value="1"/>
</dbReference>
<evidence type="ECO:0000256" key="8">
    <source>
        <dbReference type="ARBA" id="ARBA00023180"/>
    </source>
</evidence>
<dbReference type="InterPro" id="IPR012946">
    <property type="entry name" value="X8"/>
</dbReference>
<organism evidence="16 17">
    <name type="scientific">Dentipellis fragilis</name>
    <dbReference type="NCBI Taxonomy" id="205917"/>
    <lineage>
        <taxon>Eukaryota</taxon>
        <taxon>Fungi</taxon>
        <taxon>Dikarya</taxon>
        <taxon>Basidiomycota</taxon>
        <taxon>Agaricomycotina</taxon>
        <taxon>Agaricomycetes</taxon>
        <taxon>Russulales</taxon>
        <taxon>Hericiaceae</taxon>
        <taxon>Dentipellis</taxon>
    </lineage>
</organism>
<comment type="subcellular location">
    <subcellularLocation>
        <location evidence="1">Cell envelope</location>
    </subcellularLocation>
    <subcellularLocation>
        <location evidence="12">Cell membrane</location>
        <topology evidence="12">Lipid-anchor</topology>
        <topology evidence="12">GPI-anchor</topology>
    </subcellularLocation>
    <subcellularLocation>
        <location evidence="2">Membrane</location>
        <topology evidence="2">Lipid-anchor</topology>
        <topology evidence="2">GPI-anchor</topology>
    </subcellularLocation>
</comment>
<dbReference type="EMBL" id="SEOQ01000117">
    <property type="protein sequence ID" value="TFY70181.1"/>
    <property type="molecule type" value="Genomic_DNA"/>
</dbReference>
<keyword evidence="10" id="KW-0479">Metal-binding</keyword>
<keyword evidence="7" id="KW-1015">Disulfide bond</keyword>
<feature type="region of interest" description="Disordered" evidence="13">
    <location>
        <begin position="339"/>
        <end position="360"/>
    </location>
</feature>
<evidence type="ECO:0000313" key="17">
    <source>
        <dbReference type="Proteomes" id="UP000298327"/>
    </source>
</evidence>
<evidence type="ECO:0000256" key="12">
    <source>
        <dbReference type="RuleBase" id="RU361209"/>
    </source>
</evidence>
<keyword evidence="10" id="KW-0862">Zinc</keyword>
<reference evidence="16 17" key="1">
    <citation type="submission" date="2019-02" db="EMBL/GenBank/DDBJ databases">
        <title>Genome sequencing of the rare red list fungi Dentipellis fragilis.</title>
        <authorList>
            <person name="Buettner E."/>
            <person name="Kellner H."/>
        </authorList>
    </citation>
    <scope>NUCLEOTIDE SEQUENCE [LARGE SCALE GENOMIC DNA]</scope>
    <source>
        <strain evidence="16 17">DSM 105465</strain>
    </source>
</reference>
<dbReference type="Gene3D" id="3.20.20.80">
    <property type="entry name" value="Glycosidases"/>
    <property type="match status" value="1"/>
</dbReference>
<name>A0A4Y9Z8P9_9AGAM</name>
<dbReference type="PROSITE" id="PS50158">
    <property type="entry name" value="ZF_CCHC"/>
    <property type="match status" value="1"/>
</dbReference>
<dbReference type="InterPro" id="IPR012677">
    <property type="entry name" value="Nucleotide-bd_a/b_plait_sf"/>
</dbReference>
<dbReference type="CDD" id="cd00590">
    <property type="entry name" value="RRM_SF"/>
    <property type="match status" value="1"/>
</dbReference>
<evidence type="ECO:0000313" key="16">
    <source>
        <dbReference type="EMBL" id="TFY70181.1"/>
    </source>
</evidence>
<keyword evidence="12" id="KW-0808">Transferase</keyword>
<dbReference type="PROSITE" id="PS50102">
    <property type="entry name" value="RRM"/>
    <property type="match status" value="1"/>
</dbReference>
<feature type="compositionally biased region" description="Low complexity" evidence="13">
    <location>
        <begin position="343"/>
        <end position="359"/>
    </location>
</feature>
<feature type="region of interest" description="Disordered" evidence="13">
    <location>
        <begin position="790"/>
        <end position="1025"/>
    </location>
</feature>
<feature type="region of interest" description="Disordered" evidence="13">
    <location>
        <begin position="504"/>
        <end position="527"/>
    </location>
</feature>
<dbReference type="Pfam" id="PF00076">
    <property type="entry name" value="RRM_1"/>
    <property type="match status" value="1"/>
</dbReference>
<evidence type="ECO:0000256" key="2">
    <source>
        <dbReference type="ARBA" id="ARBA00004589"/>
    </source>
</evidence>
<feature type="compositionally biased region" description="Basic residues" evidence="13">
    <location>
        <begin position="992"/>
        <end position="1002"/>
    </location>
</feature>
<dbReference type="InterPro" id="IPR035979">
    <property type="entry name" value="RBD_domain_sf"/>
</dbReference>
<keyword evidence="8" id="KW-0325">Glycoprotein</keyword>
<dbReference type="Pfam" id="PF07983">
    <property type="entry name" value="X8"/>
    <property type="match status" value="1"/>
</dbReference>
<feature type="compositionally biased region" description="Basic and acidic residues" evidence="13">
    <location>
        <begin position="913"/>
        <end position="924"/>
    </location>
</feature>
<dbReference type="Proteomes" id="UP000298327">
    <property type="component" value="Unassembled WGS sequence"/>
</dbReference>
<feature type="compositionally biased region" description="Basic and acidic residues" evidence="13">
    <location>
        <begin position="867"/>
        <end position="876"/>
    </location>
</feature>
<keyword evidence="10" id="KW-0863">Zinc-finger</keyword>
<dbReference type="GO" id="GO:0003723">
    <property type="term" value="F:RNA binding"/>
    <property type="evidence" value="ECO:0007669"/>
    <property type="project" value="UniProtKB-UniRule"/>
</dbReference>
<proteinExistence type="inferred from homology"/>
<keyword evidence="5 12" id="KW-0732">Signal</keyword>
<keyword evidence="9 12" id="KW-0449">Lipoprotein</keyword>
<dbReference type="SMART" id="SM00360">
    <property type="entry name" value="RRM"/>
    <property type="match status" value="1"/>
</dbReference>
<gene>
    <name evidence="16" type="ORF">EVG20_g2831</name>
</gene>
<evidence type="ECO:0000256" key="6">
    <source>
        <dbReference type="ARBA" id="ARBA00023136"/>
    </source>
</evidence>
<keyword evidence="6 12" id="KW-0472">Membrane</keyword>
<dbReference type="SMART" id="SM00768">
    <property type="entry name" value="X8"/>
    <property type="match status" value="1"/>
</dbReference>
<comment type="function">
    <text evidence="12">Splits internally a 1,3-beta-glucan molecule and transfers the newly generated reducing end (the donor) to the non-reducing end of another 1,3-beta-glucan molecule (the acceptor) forming a 1,3-beta linkage, resulting in the elongation of 1,3-beta-glucan chains in the cell wall.</text>
</comment>
<evidence type="ECO:0000256" key="1">
    <source>
        <dbReference type="ARBA" id="ARBA00004196"/>
    </source>
</evidence>
<dbReference type="Pfam" id="PF00098">
    <property type="entry name" value="zf-CCHC"/>
    <property type="match status" value="1"/>
</dbReference>
<evidence type="ECO:0000256" key="11">
    <source>
        <dbReference type="PROSITE-ProRule" id="PRU00176"/>
    </source>
</evidence>
<dbReference type="PANTHER" id="PTHR31468:SF2">
    <property type="entry name" value="1,3-BETA-GLUCANOSYLTRANSFERASE GAS1"/>
    <property type="match status" value="1"/>
</dbReference>
<feature type="chain" id="PRO_5021509320" description="1,3-beta-glucanosyltransferase" evidence="12">
    <location>
        <begin position="24"/>
        <end position="1089"/>
    </location>
</feature>
<comment type="similarity">
    <text evidence="3 12">Belongs to the glycosyl hydrolase 72 family.</text>
</comment>
<dbReference type="GO" id="GO:0042124">
    <property type="term" value="F:1,3-beta-glucanosyltransferase activity"/>
    <property type="evidence" value="ECO:0007669"/>
    <property type="project" value="TreeGrafter"/>
</dbReference>
<dbReference type="GO" id="GO:0031505">
    <property type="term" value="P:fungal-type cell wall organization"/>
    <property type="evidence" value="ECO:0007669"/>
    <property type="project" value="TreeGrafter"/>
</dbReference>
<feature type="compositionally biased region" description="Pro residues" evidence="13">
    <location>
        <begin position="932"/>
        <end position="945"/>
    </location>
</feature>
<feature type="domain" description="CCHC-type" evidence="15">
    <location>
        <begin position="771"/>
        <end position="784"/>
    </location>
</feature>
<feature type="compositionally biased region" description="Low complexity" evidence="13">
    <location>
        <begin position="504"/>
        <end position="526"/>
    </location>
</feature>
<dbReference type="OrthoDB" id="421038at2759"/>
<dbReference type="EC" id="2.4.1.-" evidence="12"/>
<evidence type="ECO:0000259" key="15">
    <source>
        <dbReference type="PROSITE" id="PS50158"/>
    </source>
</evidence>
<dbReference type="InterPro" id="IPR001878">
    <property type="entry name" value="Znf_CCHC"/>
</dbReference>
<dbReference type="InterPro" id="IPR004886">
    <property type="entry name" value="Glucanosyltransferase"/>
</dbReference>
<dbReference type="STRING" id="205917.A0A4Y9Z8P9"/>
<evidence type="ECO:0000259" key="14">
    <source>
        <dbReference type="PROSITE" id="PS50102"/>
    </source>
</evidence>
<keyword evidence="17" id="KW-1185">Reference proteome</keyword>
<dbReference type="SUPFAM" id="SSF54928">
    <property type="entry name" value="RNA-binding domain, RBD"/>
    <property type="match status" value="1"/>
</dbReference>
<evidence type="ECO:0000256" key="4">
    <source>
        <dbReference type="ARBA" id="ARBA00022622"/>
    </source>
</evidence>
<comment type="caution">
    <text evidence="16">The sequence shown here is derived from an EMBL/GenBank/DDBJ whole genome shotgun (WGS) entry which is preliminary data.</text>
</comment>
<dbReference type="SUPFAM" id="SSF51445">
    <property type="entry name" value="(Trans)glycosidases"/>
    <property type="match status" value="1"/>
</dbReference>
<evidence type="ECO:0000256" key="3">
    <source>
        <dbReference type="ARBA" id="ARBA00007528"/>
    </source>
</evidence>
<keyword evidence="11" id="KW-0694">RNA-binding</keyword>
<dbReference type="PANTHER" id="PTHR31468">
    <property type="entry name" value="1,3-BETA-GLUCANOSYLTRANSFERASE GAS1"/>
    <property type="match status" value="1"/>
</dbReference>
<evidence type="ECO:0000256" key="10">
    <source>
        <dbReference type="PROSITE-ProRule" id="PRU00047"/>
    </source>
</evidence>
<dbReference type="Gene3D" id="1.20.58.1040">
    <property type="match status" value="1"/>
</dbReference>